<protein>
    <recommendedName>
        <fullName evidence="4">D-alanine--D-alanine ligase</fullName>
    </recommendedName>
</protein>
<accession>A0A7K0EEN7</accession>
<evidence type="ECO:0008006" key="4">
    <source>
        <dbReference type="Google" id="ProtNLM"/>
    </source>
</evidence>
<evidence type="ECO:0000313" key="3">
    <source>
        <dbReference type="Proteomes" id="UP000441754"/>
    </source>
</evidence>
<evidence type="ECO:0000256" key="1">
    <source>
        <dbReference type="SAM" id="MobiDB-lite"/>
    </source>
</evidence>
<dbReference type="Proteomes" id="UP000441754">
    <property type="component" value="Unassembled WGS sequence"/>
</dbReference>
<organism evidence="2 3">
    <name type="scientific">Larkinella terrae</name>
    <dbReference type="NCBI Taxonomy" id="2025311"/>
    <lineage>
        <taxon>Bacteria</taxon>
        <taxon>Pseudomonadati</taxon>
        <taxon>Bacteroidota</taxon>
        <taxon>Cytophagia</taxon>
        <taxon>Cytophagales</taxon>
        <taxon>Spirosomataceae</taxon>
        <taxon>Larkinella</taxon>
    </lineage>
</organism>
<evidence type="ECO:0000313" key="2">
    <source>
        <dbReference type="EMBL" id="MRS60205.1"/>
    </source>
</evidence>
<dbReference type="SUPFAM" id="SSF56059">
    <property type="entry name" value="Glutathione synthetase ATP-binding domain-like"/>
    <property type="match status" value="1"/>
</dbReference>
<reference evidence="2 3" key="1">
    <citation type="journal article" date="2018" name="Antonie Van Leeuwenhoek">
        <title>Larkinella terrae sp. nov., isolated from soil on Jeju Island, South Korea.</title>
        <authorList>
            <person name="Ten L.N."/>
            <person name="Jeon J."/>
            <person name="Park S.J."/>
            <person name="Park S."/>
            <person name="Lee S.Y."/>
            <person name="Kim M.K."/>
            <person name="Jung H.Y."/>
        </authorList>
    </citation>
    <scope>NUCLEOTIDE SEQUENCE [LARGE SCALE GENOMIC DNA]</scope>
    <source>
        <strain evidence="2 3">KCTC 52001</strain>
    </source>
</reference>
<keyword evidence="3" id="KW-1185">Reference proteome</keyword>
<dbReference type="RefSeq" id="WP_154172907.1">
    <property type="nucleotide sequence ID" value="NZ_WJXZ01000001.1"/>
</dbReference>
<dbReference type="EMBL" id="WJXZ01000001">
    <property type="protein sequence ID" value="MRS60205.1"/>
    <property type="molecule type" value="Genomic_DNA"/>
</dbReference>
<gene>
    <name evidence="2" type="ORF">GJJ30_02790</name>
</gene>
<dbReference type="Pfam" id="PF05742">
    <property type="entry name" value="TANGO2"/>
    <property type="match status" value="1"/>
</dbReference>
<dbReference type="OrthoDB" id="9775266at2"/>
<comment type="caution">
    <text evidence="2">The sequence shown here is derived from an EMBL/GenBank/DDBJ whole genome shotgun (WGS) entry which is preliminary data.</text>
</comment>
<feature type="compositionally biased region" description="Basic and acidic residues" evidence="1">
    <location>
        <begin position="18"/>
        <end position="27"/>
    </location>
</feature>
<dbReference type="InterPro" id="IPR008551">
    <property type="entry name" value="TANGO2"/>
</dbReference>
<sequence length="592" mass="67343">MCTVTYIPTGNGVLITSSRDEHKDRPKALPPAAHQTGNRNLLYPKDSLAGGTWIVLRDRHSAAVLLNGGSQNHVRKPQYRKSRGQIMLDITGSEEPLASFRTIDLEGIEPFTLILLACGNLLHCTWDGNRKHIRQLDLDRAHIWSSSTLYKASVQKERETLLENWLSRRPRLTSSVVLTFHLSPELRYETSPARSHPNISTVSITSLELPTHGRATIHYHDLGSDVTPRVSEPINPAVPDFSRFYWRARRFFIRLRDWEYWPIECLYLPLVPLWLWLSLRARSLLFFSAANPGIAYSGFIHERKSDIYPLLPPGSYPKTVLCPAGLASSSIGKLLAEQSMDFPLIAKPDIGERGRQVKLLRTPQELETYRLASQVDFLLQSYIDYENEVGIFYYRFPDAGTGHISGIVGKEFLRVTGDGQSTLLTLLLENQRAVLQLPALVRAYGNQLQSIPRAGETLTLVPYGNHSRGAKFTDLTNRSTPELTATIDHICRQIPGFFFGRLDIRFKSWEELEAGKNFTIIELNGTGSEPTHMYDPGHSLFFAWKEIVRHWQLAAQISMSNRQSGRQRLMTWQEGHQIIRAHRRHLNLLNNL</sequence>
<proteinExistence type="predicted"/>
<feature type="region of interest" description="Disordered" evidence="1">
    <location>
        <begin position="16"/>
        <end position="41"/>
    </location>
</feature>
<name>A0A7K0EEN7_9BACT</name>
<dbReference type="AlphaFoldDB" id="A0A7K0EEN7"/>